<evidence type="ECO:0000256" key="2">
    <source>
        <dbReference type="ARBA" id="ARBA00034247"/>
    </source>
</evidence>
<dbReference type="GO" id="GO:0043709">
    <property type="term" value="P:cell adhesion involved in single-species biofilm formation"/>
    <property type="evidence" value="ECO:0007669"/>
    <property type="project" value="TreeGrafter"/>
</dbReference>
<comment type="catalytic activity">
    <reaction evidence="2">
        <text>2 GTP = 3',3'-c-di-GMP + 2 diphosphate</text>
        <dbReference type="Rhea" id="RHEA:24898"/>
        <dbReference type="ChEBI" id="CHEBI:33019"/>
        <dbReference type="ChEBI" id="CHEBI:37565"/>
        <dbReference type="ChEBI" id="CHEBI:58805"/>
        <dbReference type="EC" id="2.7.7.65"/>
    </reaction>
</comment>
<sequence>MLSFLPNISSITVKRASLLEYALLLAVGMITLVMSKSEHHDILLHLYYLPTLITGFFLGSYRSRFMALLCILSATLALIPGIWTSSAKLPEPLLLSYSIWAATILLVAILVGKLSDGWRDALESLRREHQKDVLTDSLTGIANRRAYEFELNRRISQWERDGTPVTLILLDIDLFKKLNDRYGHPAGDSVLKGVAEVLQSLIRKADLCCRYGGEEFSIILPGISIAEAAEVADRARTLIEERRFSFNGLLLRTTVSVGFAQVQPCEESSSLMKRADAALYSSKESGRNRIFFHDGIACHQKGTGSAIPANVATPFERLSTTPVEAYADETTGLPSQRVLVEELRRRAAERSRYGTDLVMALVRVEHHNSTPECQIHTKKNLLAITARLICSQLRETDLVVRYGIDTFGILMPSTTVQGATIPLEKICNQANTYRDDQYPSLSYSVSIGATEVARNENPGSTIDNADKALQIAAEGCVEYYHPASFLEKSSLTSSSLIS</sequence>
<keyword evidence="3" id="KW-1133">Transmembrane helix</keyword>
<feature type="transmembrane region" description="Helical" evidence="3">
    <location>
        <begin position="65"/>
        <end position="83"/>
    </location>
</feature>
<feature type="transmembrane region" description="Helical" evidence="3">
    <location>
        <begin position="42"/>
        <end position="58"/>
    </location>
</feature>
<dbReference type="InterPro" id="IPR029787">
    <property type="entry name" value="Nucleotide_cyclase"/>
</dbReference>
<dbReference type="RefSeq" id="WP_146447496.1">
    <property type="nucleotide sequence ID" value="NZ_SJPS01000001.1"/>
</dbReference>
<dbReference type="InterPro" id="IPR050469">
    <property type="entry name" value="Diguanylate_Cyclase"/>
</dbReference>
<feature type="transmembrane region" description="Helical" evidence="3">
    <location>
        <begin position="18"/>
        <end position="36"/>
    </location>
</feature>
<comment type="caution">
    <text evidence="5">The sequence shown here is derived from an EMBL/GenBank/DDBJ whole genome shotgun (WGS) entry which is preliminary data.</text>
</comment>
<dbReference type="InterPro" id="IPR043128">
    <property type="entry name" value="Rev_trsase/Diguanyl_cyclase"/>
</dbReference>
<dbReference type="CDD" id="cd01949">
    <property type="entry name" value="GGDEF"/>
    <property type="match status" value="1"/>
</dbReference>
<dbReference type="EMBL" id="SJPS01000001">
    <property type="protein sequence ID" value="TWU29471.1"/>
    <property type="molecule type" value="Genomic_DNA"/>
</dbReference>
<dbReference type="PANTHER" id="PTHR45138">
    <property type="entry name" value="REGULATORY COMPONENTS OF SENSORY TRANSDUCTION SYSTEM"/>
    <property type="match status" value="1"/>
</dbReference>
<dbReference type="GO" id="GO:0005886">
    <property type="term" value="C:plasma membrane"/>
    <property type="evidence" value="ECO:0007669"/>
    <property type="project" value="TreeGrafter"/>
</dbReference>
<reference evidence="5 6" key="1">
    <citation type="submission" date="2019-02" db="EMBL/GenBank/DDBJ databases">
        <title>Deep-cultivation of Planctomycetes and their phenomic and genomic characterization uncovers novel biology.</title>
        <authorList>
            <person name="Wiegand S."/>
            <person name="Jogler M."/>
            <person name="Boedeker C."/>
            <person name="Pinto D."/>
            <person name="Vollmers J."/>
            <person name="Rivas-Marin E."/>
            <person name="Kohn T."/>
            <person name="Peeters S.H."/>
            <person name="Heuer A."/>
            <person name="Rast P."/>
            <person name="Oberbeckmann S."/>
            <person name="Bunk B."/>
            <person name="Jeske O."/>
            <person name="Meyerdierks A."/>
            <person name="Storesund J.E."/>
            <person name="Kallscheuer N."/>
            <person name="Luecker S."/>
            <person name="Lage O.M."/>
            <person name="Pohl T."/>
            <person name="Merkel B.J."/>
            <person name="Hornburger P."/>
            <person name="Mueller R.-W."/>
            <person name="Bruemmer F."/>
            <person name="Labrenz M."/>
            <person name="Spormann A.M."/>
            <person name="Op Den Camp H."/>
            <person name="Overmann J."/>
            <person name="Amann R."/>
            <person name="Jetten M.S.M."/>
            <person name="Mascher T."/>
            <person name="Medema M.H."/>
            <person name="Devos D.P."/>
            <person name="Kaster A.-K."/>
            <person name="Ovreas L."/>
            <person name="Rohde M."/>
            <person name="Galperin M.Y."/>
            <person name="Jogler C."/>
        </authorList>
    </citation>
    <scope>NUCLEOTIDE SEQUENCE [LARGE SCALE GENOMIC DNA]</scope>
    <source>
        <strain evidence="5 6">Pla144</strain>
    </source>
</reference>
<dbReference type="GO" id="GO:1902201">
    <property type="term" value="P:negative regulation of bacterial-type flagellum-dependent cell motility"/>
    <property type="evidence" value="ECO:0007669"/>
    <property type="project" value="TreeGrafter"/>
</dbReference>
<dbReference type="InterPro" id="IPR000160">
    <property type="entry name" value="GGDEF_dom"/>
</dbReference>
<keyword evidence="6" id="KW-1185">Reference proteome</keyword>
<accession>A0A5C6D145</accession>
<feature type="domain" description="GGDEF" evidence="4">
    <location>
        <begin position="355"/>
        <end position="482"/>
    </location>
</feature>
<organism evidence="5 6">
    <name type="scientific">Bythopirellula polymerisocia</name>
    <dbReference type="NCBI Taxonomy" id="2528003"/>
    <lineage>
        <taxon>Bacteria</taxon>
        <taxon>Pseudomonadati</taxon>
        <taxon>Planctomycetota</taxon>
        <taxon>Planctomycetia</taxon>
        <taxon>Pirellulales</taxon>
        <taxon>Lacipirellulaceae</taxon>
        <taxon>Bythopirellula</taxon>
    </lineage>
</organism>
<keyword evidence="3" id="KW-0812">Transmembrane</keyword>
<gene>
    <name evidence="5" type="primary">pleD_1</name>
    <name evidence="5" type="ORF">Pla144_02490</name>
</gene>
<dbReference type="PANTHER" id="PTHR45138:SF9">
    <property type="entry name" value="DIGUANYLATE CYCLASE DGCM-RELATED"/>
    <property type="match status" value="1"/>
</dbReference>
<dbReference type="NCBIfam" id="TIGR00254">
    <property type="entry name" value="GGDEF"/>
    <property type="match status" value="2"/>
</dbReference>
<name>A0A5C6D145_9BACT</name>
<dbReference type="OrthoDB" id="244535at2"/>
<evidence type="ECO:0000259" key="4">
    <source>
        <dbReference type="PROSITE" id="PS50887"/>
    </source>
</evidence>
<dbReference type="GO" id="GO:0052621">
    <property type="term" value="F:diguanylate cyclase activity"/>
    <property type="evidence" value="ECO:0007669"/>
    <property type="project" value="UniProtKB-EC"/>
</dbReference>
<evidence type="ECO:0000313" key="6">
    <source>
        <dbReference type="Proteomes" id="UP000318437"/>
    </source>
</evidence>
<feature type="transmembrane region" description="Helical" evidence="3">
    <location>
        <begin position="95"/>
        <end position="112"/>
    </location>
</feature>
<dbReference type="AlphaFoldDB" id="A0A5C6D145"/>
<evidence type="ECO:0000256" key="3">
    <source>
        <dbReference type="SAM" id="Phobius"/>
    </source>
</evidence>
<dbReference type="EC" id="2.7.7.65" evidence="1"/>
<feature type="domain" description="GGDEF" evidence="4">
    <location>
        <begin position="163"/>
        <end position="295"/>
    </location>
</feature>
<dbReference type="Pfam" id="PF00990">
    <property type="entry name" value="GGDEF"/>
    <property type="match status" value="2"/>
</dbReference>
<evidence type="ECO:0000256" key="1">
    <source>
        <dbReference type="ARBA" id="ARBA00012528"/>
    </source>
</evidence>
<dbReference type="SUPFAM" id="SSF55073">
    <property type="entry name" value="Nucleotide cyclase"/>
    <property type="match status" value="2"/>
</dbReference>
<dbReference type="FunFam" id="3.30.70.270:FF:000001">
    <property type="entry name" value="Diguanylate cyclase domain protein"/>
    <property type="match status" value="1"/>
</dbReference>
<dbReference type="Gene3D" id="3.30.70.270">
    <property type="match status" value="2"/>
</dbReference>
<protein>
    <recommendedName>
        <fullName evidence="1">diguanylate cyclase</fullName>
        <ecNumber evidence="1">2.7.7.65</ecNumber>
    </recommendedName>
</protein>
<dbReference type="Proteomes" id="UP000318437">
    <property type="component" value="Unassembled WGS sequence"/>
</dbReference>
<keyword evidence="3" id="KW-0472">Membrane</keyword>
<dbReference type="SMART" id="SM00267">
    <property type="entry name" value="GGDEF"/>
    <property type="match status" value="2"/>
</dbReference>
<proteinExistence type="predicted"/>
<evidence type="ECO:0000313" key="5">
    <source>
        <dbReference type="EMBL" id="TWU29471.1"/>
    </source>
</evidence>
<dbReference type="PROSITE" id="PS50887">
    <property type="entry name" value="GGDEF"/>
    <property type="match status" value="2"/>
</dbReference>